<dbReference type="GO" id="GO:0016020">
    <property type="term" value="C:membrane"/>
    <property type="evidence" value="ECO:0007669"/>
    <property type="project" value="TreeGrafter"/>
</dbReference>
<dbReference type="EMBL" id="CAJOAZ010032286">
    <property type="protein sequence ID" value="CAF4446317.1"/>
    <property type="molecule type" value="Genomic_DNA"/>
</dbReference>
<dbReference type="GO" id="GO:0005737">
    <property type="term" value="C:cytoplasm"/>
    <property type="evidence" value="ECO:0007669"/>
    <property type="project" value="TreeGrafter"/>
</dbReference>
<keyword evidence="3" id="KW-0031">Aminopeptidase</keyword>
<dbReference type="Pfam" id="PF01433">
    <property type="entry name" value="Peptidase_M1"/>
    <property type="match status" value="1"/>
</dbReference>
<gene>
    <name evidence="10" type="ORF">OXD698_LOCUS54121</name>
</gene>
<dbReference type="InterPro" id="IPR001930">
    <property type="entry name" value="Peptidase_M1"/>
</dbReference>
<evidence type="ECO:0000256" key="3">
    <source>
        <dbReference type="ARBA" id="ARBA00022438"/>
    </source>
</evidence>
<dbReference type="InterPro" id="IPR027268">
    <property type="entry name" value="Peptidase_M4/M1_CTD_sf"/>
</dbReference>
<comment type="caution">
    <text evidence="10">The sequence shown here is derived from an EMBL/GenBank/DDBJ whole genome shotgun (WGS) entry which is preliminary data.</text>
</comment>
<proteinExistence type="inferred from homology"/>
<evidence type="ECO:0000256" key="8">
    <source>
        <dbReference type="ARBA" id="ARBA00023049"/>
    </source>
</evidence>
<evidence type="ECO:0000259" key="9">
    <source>
        <dbReference type="Pfam" id="PF01433"/>
    </source>
</evidence>
<dbReference type="InterPro" id="IPR014782">
    <property type="entry name" value="Peptidase_M1_dom"/>
</dbReference>
<comment type="cofactor">
    <cofactor evidence="1">
        <name>Zn(2+)</name>
        <dbReference type="ChEBI" id="CHEBI:29105"/>
    </cofactor>
</comment>
<reference evidence="10" key="1">
    <citation type="submission" date="2021-02" db="EMBL/GenBank/DDBJ databases">
        <authorList>
            <person name="Nowell W R."/>
        </authorList>
    </citation>
    <scope>NUCLEOTIDE SEQUENCE</scope>
</reference>
<evidence type="ECO:0000313" key="10">
    <source>
        <dbReference type="EMBL" id="CAF4446317.1"/>
    </source>
</evidence>
<sequence>MENWGLITYREIALLIDPKSSSLTVRQRNAMTISHELAHQWFGNLVTMDWWTDLWLNEGFARWIQYLAVDRFYPEWDVWTQYVADVFSQFLVLDALKSSHPIEVP</sequence>
<keyword evidence="6" id="KW-0378">Hydrolase</keyword>
<dbReference type="PRINTS" id="PR00756">
    <property type="entry name" value="ALADIPTASE"/>
</dbReference>
<evidence type="ECO:0000256" key="7">
    <source>
        <dbReference type="ARBA" id="ARBA00022833"/>
    </source>
</evidence>
<keyword evidence="4" id="KW-0645">Protease</keyword>
<dbReference type="Gene3D" id="1.10.390.10">
    <property type="entry name" value="Neutral Protease Domain 2"/>
    <property type="match status" value="1"/>
</dbReference>
<dbReference type="GO" id="GO:0043171">
    <property type="term" value="P:peptide catabolic process"/>
    <property type="evidence" value="ECO:0007669"/>
    <property type="project" value="TreeGrafter"/>
</dbReference>
<dbReference type="Proteomes" id="UP000663844">
    <property type="component" value="Unassembled WGS sequence"/>
</dbReference>
<dbReference type="AlphaFoldDB" id="A0A820S209"/>
<dbReference type="GO" id="GO:0006508">
    <property type="term" value="P:proteolysis"/>
    <property type="evidence" value="ECO:0007669"/>
    <property type="project" value="UniProtKB-KW"/>
</dbReference>
<evidence type="ECO:0000256" key="6">
    <source>
        <dbReference type="ARBA" id="ARBA00022801"/>
    </source>
</evidence>
<comment type="similarity">
    <text evidence="2">Belongs to the peptidase M1 family.</text>
</comment>
<evidence type="ECO:0000256" key="4">
    <source>
        <dbReference type="ARBA" id="ARBA00022670"/>
    </source>
</evidence>
<dbReference type="GO" id="GO:0008270">
    <property type="term" value="F:zinc ion binding"/>
    <property type="evidence" value="ECO:0007669"/>
    <property type="project" value="InterPro"/>
</dbReference>
<keyword evidence="7" id="KW-0862">Zinc</keyword>
<evidence type="ECO:0000313" key="11">
    <source>
        <dbReference type="Proteomes" id="UP000663844"/>
    </source>
</evidence>
<dbReference type="PANTHER" id="PTHR11533:SF174">
    <property type="entry name" value="PUROMYCIN-SENSITIVE AMINOPEPTIDASE-RELATED"/>
    <property type="match status" value="1"/>
</dbReference>
<dbReference type="SUPFAM" id="SSF55486">
    <property type="entry name" value="Metalloproteases ('zincins'), catalytic domain"/>
    <property type="match status" value="1"/>
</dbReference>
<feature type="domain" description="Peptidase M1 membrane alanine aminopeptidase" evidence="9">
    <location>
        <begin position="1"/>
        <end position="103"/>
    </location>
</feature>
<keyword evidence="8" id="KW-0482">Metalloprotease</keyword>
<accession>A0A820S209</accession>
<evidence type="ECO:0000256" key="5">
    <source>
        <dbReference type="ARBA" id="ARBA00022723"/>
    </source>
</evidence>
<dbReference type="GO" id="GO:0005615">
    <property type="term" value="C:extracellular space"/>
    <property type="evidence" value="ECO:0007669"/>
    <property type="project" value="TreeGrafter"/>
</dbReference>
<protein>
    <recommendedName>
        <fullName evidence="9">Peptidase M1 membrane alanine aminopeptidase domain-containing protein</fullName>
    </recommendedName>
</protein>
<organism evidence="10 11">
    <name type="scientific">Adineta steineri</name>
    <dbReference type="NCBI Taxonomy" id="433720"/>
    <lineage>
        <taxon>Eukaryota</taxon>
        <taxon>Metazoa</taxon>
        <taxon>Spiralia</taxon>
        <taxon>Gnathifera</taxon>
        <taxon>Rotifera</taxon>
        <taxon>Eurotatoria</taxon>
        <taxon>Bdelloidea</taxon>
        <taxon>Adinetida</taxon>
        <taxon>Adinetidae</taxon>
        <taxon>Adineta</taxon>
    </lineage>
</organism>
<dbReference type="InterPro" id="IPR050344">
    <property type="entry name" value="Peptidase_M1_aminopeptidases"/>
</dbReference>
<evidence type="ECO:0000256" key="1">
    <source>
        <dbReference type="ARBA" id="ARBA00001947"/>
    </source>
</evidence>
<dbReference type="GO" id="GO:0070006">
    <property type="term" value="F:metalloaminopeptidase activity"/>
    <property type="evidence" value="ECO:0007669"/>
    <property type="project" value="TreeGrafter"/>
</dbReference>
<dbReference type="GO" id="GO:0042277">
    <property type="term" value="F:peptide binding"/>
    <property type="evidence" value="ECO:0007669"/>
    <property type="project" value="TreeGrafter"/>
</dbReference>
<name>A0A820S209_9BILA</name>
<keyword evidence="5" id="KW-0479">Metal-binding</keyword>
<feature type="non-terminal residue" evidence="10">
    <location>
        <position position="105"/>
    </location>
</feature>
<evidence type="ECO:0000256" key="2">
    <source>
        <dbReference type="ARBA" id="ARBA00010136"/>
    </source>
</evidence>
<dbReference type="PANTHER" id="PTHR11533">
    <property type="entry name" value="PROTEASE M1 ZINC METALLOPROTEASE"/>
    <property type="match status" value="1"/>
</dbReference>